<dbReference type="AlphaFoldDB" id="A0AAD5PTT7"/>
<dbReference type="Proteomes" id="UP000820818">
    <property type="component" value="Linkage Group LG4"/>
</dbReference>
<organism evidence="1 2">
    <name type="scientific">Daphnia sinensis</name>
    <dbReference type="NCBI Taxonomy" id="1820382"/>
    <lineage>
        <taxon>Eukaryota</taxon>
        <taxon>Metazoa</taxon>
        <taxon>Ecdysozoa</taxon>
        <taxon>Arthropoda</taxon>
        <taxon>Crustacea</taxon>
        <taxon>Branchiopoda</taxon>
        <taxon>Diplostraca</taxon>
        <taxon>Cladocera</taxon>
        <taxon>Anomopoda</taxon>
        <taxon>Daphniidae</taxon>
        <taxon>Daphnia</taxon>
        <taxon>Daphnia similis group</taxon>
    </lineage>
</organism>
<protein>
    <submittedName>
        <fullName evidence="1">Uncharacterized protein</fullName>
    </submittedName>
</protein>
<name>A0AAD5PTT7_9CRUS</name>
<sequence>MLFYSAELAVGTELPKPFTDYIDDPLQMAGNVISNQRGEMVFVYACQYPSDRPSVTEMIDVLRNLESKRE</sequence>
<keyword evidence="2" id="KW-1185">Reference proteome</keyword>
<comment type="caution">
    <text evidence="1">The sequence shown here is derived from an EMBL/GenBank/DDBJ whole genome shotgun (WGS) entry which is preliminary data.</text>
</comment>
<reference evidence="1 2" key="1">
    <citation type="submission" date="2022-05" db="EMBL/GenBank/DDBJ databases">
        <title>A multi-omics perspective on studying reproductive biology in Daphnia sinensis.</title>
        <authorList>
            <person name="Jia J."/>
        </authorList>
    </citation>
    <scope>NUCLEOTIDE SEQUENCE [LARGE SCALE GENOMIC DNA]</scope>
    <source>
        <strain evidence="1 2">WSL</strain>
    </source>
</reference>
<dbReference type="EMBL" id="WJBH02000004">
    <property type="protein sequence ID" value="KAI9559741.1"/>
    <property type="molecule type" value="Genomic_DNA"/>
</dbReference>
<accession>A0AAD5PTT7</accession>
<evidence type="ECO:0000313" key="2">
    <source>
        <dbReference type="Proteomes" id="UP000820818"/>
    </source>
</evidence>
<evidence type="ECO:0000313" key="1">
    <source>
        <dbReference type="EMBL" id="KAI9559741.1"/>
    </source>
</evidence>
<proteinExistence type="predicted"/>
<gene>
    <name evidence="1" type="ORF">GHT06_013746</name>
</gene>